<dbReference type="Proteomes" id="UP001151582">
    <property type="component" value="Unassembled WGS sequence"/>
</dbReference>
<gene>
    <name evidence="4" type="ORF">H4R34_003433</name>
</gene>
<dbReference type="PANTHER" id="PTHR15350:SF5">
    <property type="entry name" value="COP9 SIGNALOSOME COMPLEX SUBUNIT 7"/>
    <property type="match status" value="1"/>
</dbReference>
<dbReference type="Pfam" id="PF01399">
    <property type="entry name" value="PCI"/>
    <property type="match status" value="1"/>
</dbReference>
<comment type="similarity">
    <text evidence="1">Belongs to the CSN7/EIF3M family. CSN7 subfamily.</text>
</comment>
<comment type="caution">
    <text evidence="4">The sequence shown here is derived from an EMBL/GenBank/DDBJ whole genome shotgun (WGS) entry which is preliminary data.</text>
</comment>
<evidence type="ECO:0000256" key="2">
    <source>
        <dbReference type="ARBA" id="ARBA00022790"/>
    </source>
</evidence>
<protein>
    <recommendedName>
        <fullName evidence="3">PCI domain-containing protein</fullName>
    </recommendedName>
</protein>
<dbReference type="EMBL" id="JANBQB010000317">
    <property type="protein sequence ID" value="KAJ1977838.1"/>
    <property type="molecule type" value="Genomic_DNA"/>
</dbReference>
<dbReference type="GO" id="GO:0008180">
    <property type="term" value="C:COP9 signalosome"/>
    <property type="evidence" value="ECO:0007669"/>
    <property type="project" value="UniProtKB-KW"/>
</dbReference>
<name>A0A9W8B0V4_9FUNG</name>
<evidence type="ECO:0000256" key="1">
    <source>
        <dbReference type="ARBA" id="ARBA00008482"/>
    </source>
</evidence>
<dbReference type="AlphaFoldDB" id="A0A9W8B0V4"/>
<dbReference type="InterPro" id="IPR045237">
    <property type="entry name" value="COPS7/eIF3m"/>
</dbReference>
<evidence type="ECO:0000313" key="4">
    <source>
        <dbReference type="EMBL" id="KAJ1977838.1"/>
    </source>
</evidence>
<proteinExistence type="inferred from homology"/>
<dbReference type="SMART" id="SM00088">
    <property type="entry name" value="PINT"/>
    <property type="match status" value="1"/>
</dbReference>
<reference evidence="4" key="1">
    <citation type="submission" date="2022-07" db="EMBL/GenBank/DDBJ databases">
        <title>Phylogenomic reconstructions and comparative analyses of Kickxellomycotina fungi.</title>
        <authorList>
            <person name="Reynolds N.K."/>
            <person name="Stajich J.E."/>
            <person name="Barry K."/>
            <person name="Grigoriev I.V."/>
            <person name="Crous P."/>
            <person name="Smith M.E."/>
        </authorList>
    </citation>
    <scope>NUCLEOTIDE SEQUENCE</scope>
    <source>
        <strain evidence="4">RSA 567</strain>
    </source>
</reference>
<dbReference type="OrthoDB" id="10265275at2759"/>
<organism evidence="4 5">
    <name type="scientific">Dimargaris verticillata</name>
    <dbReference type="NCBI Taxonomy" id="2761393"/>
    <lineage>
        <taxon>Eukaryota</taxon>
        <taxon>Fungi</taxon>
        <taxon>Fungi incertae sedis</taxon>
        <taxon>Zoopagomycota</taxon>
        <taxon>Kickxellomycotina</taxon>
        <taxon>Dimargaritomycetes</taxon>
        <taxon>Dimargaritales</taxon>
        <taxon>Dimargaritaceae</taxon>
        <taxon>Dimargaris</taxon>
    </lineage>
</organism>
<sequence>MEVYAHLTAQLQPYIDRLARCSADQVAGIVQEALEAPTIYVFGPLLALAKVQTLAEIPETRPTFALLHLFAKSTWDEYLAQENQLSALTTVQMFKLKQLSLLSLASSHKTIDYETIQTSLDIPNMSDLEALVIDAIYRGILQGQLDQRHRRLIIGFVMGREVTGTTDQLDSLKQTRTARLCDGLARGISTVSHWQQHQLQQQAAKATYTFNAVTQSTNLGAPRDAYLDYSEDQLAVHILADLAQVHL</sequence>
<feature type="domain" description="PCI" evidence="3">
    <location>
        <begin position="1"/>
        <end position="159"/>
    </location>
</feature>
<evidence type="ECO:0000313" key="5">
    <source>
        <dbReference type="Proteomes" id="UP001151582"/>
    </source>
</evidence>
<keyword evidence="5" id="KW-1185">Reference proteome</keyword>
<keyword evidence="2" id="KW-0736">Signalosome</keyword>
<dbReference type="PANTHER" id="PTHR15350">
    <property type="entry name" value="COP9 SIGNALOSOME COMPLEX SUBUNIT 7/DENDRITIC CELL PROTEIN GA17"/>
    <property type="match status" value="1"/>
</dbReference>
<dbReference type="PROSITE" id="PS50250">
    <property type="entry name" value="PCI"/>
    <property type="match status" value="1"/>
</dbReference>
<accession>A0A9W8B0V4</accession>
<dbReference type="InterPro" id="IPR000717">
    <property type="entry name" value="PCI_dom"/>
</dbReference>
<evidence type="ECO:0000259" key="3">
    <source>
        <dbReference type="PROSITE" id="PS50250"/>
    </source>
</evidence>